<name>A0A1S1HAA9_9SPHN</name>
<protein>
    <submittedName>
        <fullName evidence="1">Uncharacterized protein</fullName>
    </submittedName>
</protein>
<evidence type="ECO:0000313" key="2">
    <source>
        <dbReference type="Proteomes" id="UP000179467"/>
    </source>
</evidence>
<dbReference type="RefSeq" id="WP_041864937.1">
    <property type="nucleotide sequence ID" value="NZ_MIPT01000001.1"/>
</dbReference>
<sequence>MEKIIYALWRSDAVDAAAFKQQLLGEVAEALGPHVLALRINVADEDVVGGTVPRIANIRPQMDAVIQLWVHCSHDPYRAAIDEIVGRAAPRFAAWLVCESVPLPNELHPPVKGKRTEGFSQLAFIGQPPKMSHEEFAYQWRRVQTAVAIETQSNFEYRQNLVVRPLTYGAPPFVAIVEECFPAAAFHDEAAYYDGPGDPAKWQENKRLMFEACAQFMDFERIDVIQTSQFDLRPIGG</sequence>
<dbReference type="OrthoDB" id="9015064at2"/>
<dbReference type="EMBL" id="MIPT01000001">
    <property type="protein sequence ID" value="OHT19025.1"/>
    <property type="molecule type" value="Genomic_DNA"/>
</dbReference>
<gene>
    <name evidence="1" type="ORF">BHE75_01005</name>
</gene>
<comment type="caution">
    <text evidence="1">The sequence shown here is derived from an EMBL/GenBank/DDBJ whole genome shotgun (WGS) entry which is preliminary data.</text>
</comment>
<keyword evidence="2" id="KW-1185">Reference proteome</keyword>
<dbReference type="InterPro" id="IPR011008">
    <property type="entry name" value="Dimeric_a/b-barrel"/>
</dbReference>
<organism evidence="1 2">
    <name type="scientific">Edaphosphingomonas haloaromaticamans</name>
    <dbReference type="NCBI Taxonomy" id="653954"/>
    <lineage>
        <taxon>Bacteria</taxon>
        <taxon>Pseudomonadati</taxon>
        <taxon>Pseudomonadota</taxon>
        <taxon>Alphaproteobacteria</taxon>
        <taxon>Sphingomonadales</taxon>
        <taxon>Rhizorhabdaceae</taxon>
        <taxon>Edaphosphingomonas</taxon>
    </lineage>
</organism>
<proteinExistence type="predicted"/>
<dbReference type="Proteomes" id="UP000179467">
    <property type="component" value="Unassembled WGS sequence"/>
</dbReference>
<dbReference type="SUPFAM" id="SSF54909">
    <property type="entry name" value="Dimeric alpha+beta barrel"/>
    <property type="match status" value="1"/>
</dbReference>
<evidence type="ECO:0000313" key="1">
    <source>
        <dbReference type="EMBL" id="OHT19025.1"/>
    </source>
</evidence>
<accession>A0A1S1HAA9</accession>
<reference evidence="1 2" key="1">
    <citation type="submission" date="2016-09" db="EMBL/GenBank/DDBJ databases">
        <title>Metabolic pathway, cell adaptation mechanisms and a novel monoxygenase revealed through proteogenomic-transcription analysis of a Sphingomonas haloaromaticamans strain degrading the fungicide ortho-phenylphenol.</title>
        <authorList>
            <person name="Perruchon C."/>
            <person name="Papadopoulou E.S."/>
            <person name="Rousidou C."/>
            <person name="Vasileiadis S."/>
            <person name="Tanou G."/>
            <person name="Amoutzias G."/>
            <person name="Molassiotis A."/>
            <person name="Karpouzas D.G."/>
        </authorList>
    </citation>
    <scope>NUCLEOTIDE SEQUENCE [LARGE SCALE GENOMIC DNA]</scope>
    <source>
        <strain evidence="1 2">P3</strain>
    </source>
</reference>
<dbReference type="AlphaFoldDB" id="A0A1S1HAA9"/>